<dbReference type="PANTHER" id="PTHR33048">
    <property type="entry name" value="PTH11-LIKE INTEGRAL MEMBRANE PROTEIN (AFU_ORTHOLOGUE AFUA_5G11245)"/>
    <property type="match status" value="1"/>
</dbReference>
<organism evidence="8 9">
    <name type="scientific">Ophiobolus disseminans</name>
    <dbReference type="NCBI Taxonomy" id="1469910"/>
    <lineage>
        <taxon>Eukaryota</taxon>
        <taxon>Fungi</taxon>
        <taxon>Dikarya</taxon>
        <taxon>Ascomycota</taxon>
        <taxon>Pezizomycotina</taxon>
        <taxon>Dothideomycetes</taxon>
        <taxon>Pleosporomycetidae</taxon>
        <taxon>Pleosporales</taxon>
        <taxon>Pleosporineae</taxon>
        <taxon>Phaeosphaeriaceae</taxon>
        <taxon>Ophiobolus</taxon>
    </lineage>
</organism>
<feature type="non-terminal residue" evidence="8">
    <location>
        <position position="267"/>
    </location>
</feature>
<feature type="transmembrane region" description="Helical" evidence="6">
    <location>
        <begin position="197"/>
        <end position="217"/>
    </location>
</feature>
<feature type="non-terminal residue" evidence="8">
    <location>
        <position position="1"/>
    </location>
</feature>
<feature type="transmembrane region" description="Helical" evidence="6">
    <location>
        <begin position="161"/>
        <end position="185"/>
    </location>
</feature>
<feature type="transmembrane region" description="Helical" evidence="6">
    <location>
        <begin position="237"/>
        <end position="260"/>
    </location>
</feature>
<keyword evidence="2 6" id="KW-0812">Transmembrane</keyword>
<sequence>QVFCYIVTWTLFPLRIVSCLFRVYCCKFVTRTWRAEDFMSIAMGLALLGCLSSFQAAFSLGCGGSEPNRCNYFDAGANLTTYLYVTAVYYSAMHFLIKVAFLTYYLRLSPNHKFRLKVGVGFGLNIGSLFINLLIDVFQCIPVPAALTLMGRLTAQCMNQHFVLVAPAVINVLLDIYVFTLPIPILVKLQMPTRKKIAVISVFAFGGASVIMGAIRFHTLLALLSYPKTSHGFGETIIVIALELNLAAIAVNLPAVRSFWVKSNGHK</sequence>
<evidence type="ECO:0000256" key="5">
    <source>
        <dbReference type="ARBA" id="ARBA00038359"/>
    </source>
</evidence>
<dbReference type="InterPro" id="IPR049326">
    <property type="entry name" value="Rhodopsin_dom_fungi"/>
</dbReference>
<evidence type="ECO:0000313" key="9">
    <source>
        <dbReference type="Proteomes" id="UP000799424"/>
    </source>
</evidence>
<evidence type="ECO:0000259" key="7">
    <source>
        <dbReference type="Pfam" id="PF20684"/>
    </source>
</evidence>
<feature type="transmembrane region" description="Helical" evidence="6">
    <location>
        <begin position="38"/>
        <end position="61"/>
    </location>
</feature>
<evidence type="ECO:0000256" key="4">
    <source>
        <dbReference type="ARBA" id="ARBA00023136"/>
    </source>
</evidence>
<reference evidence="8" key="1">
    <citation type="journal article" date="2020" name="Stud. Mycol.">
        <title>101 Dothideomycetes genomes: a test case for predicting lifestyles and emergence of pathogens.</title>
        <authorList>
            <person name="Haridas S."/>
            <person name="Albert R."/>
            <person name="Binder M."/>
            <person name="Bloem J."/>
            <person name="Labutti K."/>
            <person name="Salamov A."/>
            <person name="Andreopoulos B."/>
            <person name="Baker S."/>
            <person name="Barry K."/>
            <person name="Bills G."/>
            <person name="Bluhm B."/>
            <person name="Cannon C."/>
            <person name="Castanera R."/>
            <person name="Culley D."/>
            <person name="Daum C."/>
            <person name="Ezra D."/>
            <person name="Gonzalez J."/>
            <person name="Henrissat B."/>
            <person name="Kuo A."/>
            <person name="Liang C."/>
            <person name="Lipzen A."/>
            <person name="Lutzoni F."/>
            <person name="Magnuson J."/>
            <person name="Mondo S."/>
            <person name="Nolan M."/>
            <person name="Ohm R."/>
            <person name="Pangilinan J."/>
            <person name="Park H.-J."/>
            <person name="Ramirez L."/>
            <person name="Alfaro M."/>
            <person name="Sun H."/>
            <person name="Tritt A."/>
            <person name="Yoshinaga Y."/>
            <person name="Zwiers L.-H."/>
            <person name="Turgeon B."/>
            <person name="Goodwin S."/>
            <person name="Spatafora J."/>
            <person name="Crous P."/>
            <person name="Grigoriev I."/>
        </authorList>
    </citation>
    <scope>NUCLEOTIDE SEQUENCE</scope>
    <source>
        <strain evidence="8">CBS 113818</strain>
    </source>
</reference>
<dbReference type="OrthoDB" id="5329176at2759"/>
<evidence type="ECO:0000256" key="6">
    <source>
        <dbReference type="SAM" id="Phobius"/>
    </source>
</evidence>
<keyword evidence="9" id="KW-1185">Reference proteome</keyword>
<dbReference type="InterPro" id="IPR052337">
    <property type="entry name" value="SAT4-like"/>
</dbReference>
<feature type="domain" description="Rhodopsin" evidence="7">
    <location>
        <begin position="22"/>
        <end position="260"/>
    </location>
</feature>
<name>A0A6A7ACJ8_9PLEO</name>
<proteinExistence type="inferred from homology"/>
<feature type="transmembrane region" description="Helical" evidence="6">
    <location>
        <begin position="81"/>
        <end position="106"/>
    </location>
</feature>
<dbReference type="Pfam" id="PF20684">
    <property type="entry name" value="Fung_rhodopsin"/>
    <property type="match status" value="1"/>
</dbReference>
<keyword evidence="3 6" id="KW-1133">Transmembrane helix</keyword>
<keyword evidence="4 6" id="KW-0472">Membrane</keyword>
<dbReference type="GO" id="GO:0016020">
    <property type="term" value="C:membrane"/>
    <property type="evidence" value="ECO:0007669"/>
    <property type="project" value="UniProtKB-SubCell"/>
</dbReference>
<dbReference type="PANTHER" id="PTHR33048:SF47">
    <property type="entry name" value="INTEGRAL MEMBRANE PROTEIN-RELATED"/>
    <property type="match status" value="1"/>
</dbReference>
<evidence type="ECO:0000313" key="8">
    <source>
        <dbReference type="EMBL" id="KAF2830397.1"/>
    </source>
</evidence>
<accession>A0A6A7ACJ8</accession>
<dbReference type="Proteomes" id="UP000799424">
    <property type="component" value="Unassembled WGS sequence"/>
</dbReference>
<dbReference type="AlphaFoldDB" id="A0A6A7ACJ8"/>
<gene>
    <name evidence="8" type="ORF">CC86DRAFT_261262</name>
</gene>
<evidence type="ECO:0000256" key="3">
    <source>
        <dbReference type="ARBA" id="ARBA00022989"/>
    </source>
</evidence>
<dbReference type="EMBL" id="MU006219">
    <property type="protein sequence ID" value="KAF2830397.1"/>
    <property type="molecule type" value="Genomic_DNA"/>
</dbReference>
<evidence type="ECO:0000256" key="1">
    <source>
        <dbReference type="ARBA" id="ARBA00004141"/>
    </source>
</evidence>
<feature type="transmembrane region" description="Helical" evidence="6">
    <location>
        <begin position="118"/>
        <end position="141"/>
    </location>
</feature>
<comment type="similarity">
    <text evidence="5">Belongs to the SAT4 family.</text>
</comment>
<protein>
    <recommendedName>
        <fullName evidence="7">Rhodopsin domain-containing protein</fullName>
    </recommendedName>
</protein>
<feature type="transmembrane region" description="Helical" evidence="6">
    <location>
        <begin position="6"/>
        <end position="26"/>
    </location>
</feature>
<evidence type="ECO:0000256" key="2">
    <source>
        <dbReference type="ARBA" id="ARBA00022692"/>
    </source>
</evidence>
<comment type="subcellular location">
    <subcellularLocation>
        <location evidence="1">Membrane</location>
        <topology evidence="1">Multi-pass membrane protein</topology>
    </subcellularLocation>
</comment>